<evidence type="ECO:0000256" key="2">
    <source>
        <dbReference type="ARBA" id="ARBA00022679"/>
    </source>
</evidence>
<feature type="domain" description="Sulfotransferase" evidence="3">
    <location>
        <begin position="59"/>
        <end position="235"/>
    </location>
</feature>
<protein>
    <recommendedName>
        <fullName evidence="3">Sulfotransferase domain-containing protein</fullName>
    </recommendedName>
</protein>
<dbReference type="EMBL" id="GDQN01006701">
    <property type="protein sequence ID" value="JAT84353.1"/>
    <property type="molecule type" value="Transcribed_RNA"/>
</dbReference>
<comment type="similarity">
    <text evidence="1">Belongs to the sulfotransferase 1 family.</text>
</comment>
<evidence type="ECO:0000313" key="4">
    <source>
        <dbReference type="EMBL" id="JAT84353.1"/>
    </source>
</evidence>
<dbReference type="OrthoDB" id="205623at2759"/>
<evidence type="ECO:0000256" key="1">
    <source>
        <dbReference type="ARBA" id="ARBA00005771"/>
    </source>
</evidence>
<dbReference type="SUPFAM" id="SSF52540">
    <property type="entry name" value="P-loop containing nucleoside triphosphate hydrolases"/>
    <property type="match status" value="1"/>
</dbReference>
<accession>A0A1E1WBJ5</accession>
<dbReference type="GO" id="GO:0008146">
    <property type="term" value="F:sulfotransferase activity"/>
    <property type="evidence" value="ECO:0007669"/>
    <property type="project" value="InterPro"/>
</dbReference>
<dbReference type="InterPro" id="IPR027417">
    <property type="entry name" value="P-loop_NTPase"/>
</dbReference>
<feature type="non-terminal residue" evidence="4">
    <location>
        <position position="235"/>
    </location>
</feature>
<dbReference type="Pfam" id="PF00685">
    <property type="entry name" value="Sulfotransfer_1"/>
    <property type="match status" value="1"/>
</dbReference>
<dbReference type="Gene3D" id="3.40.50.300">
    <property type="entry name" value="P-loop containing nucleotide triphosphate hydrolases"/>
    <property type="match status" value="1"/>
</dbReference>
<proteinExistence type="inferred from homology"/>
<organism evidence="4">
    <name type="scientific">Pectinophora gossypiella</name>
    <name type="common">Cotton pink bollworm</name>
    <name type="synonym">Depressaria gossypiella</name>
    <dbReference type="NCBI Taxonomy" id="13191"/>
    <lineage>
        <taxon>Eukaryota</taxon>
        <taxon>Metazoa</taxon>
        <taxon>Ecdysozoa</taxon>
        <taxon>Arthropoda</taxon>
        <taxon>Hexapoda</taxon>
        <taxon>Insecta</taxon>
        <taxon>Pterygota</taxon>
        <taxon>Neoptera</taxon>
        <taxon>Endopterygota</taxon>
        <taxon>Lepidoptera</taxon>
        <taxon>Glossata</taxon>
        <taxon>Ditrysia</taxon>
        <taxon>Gelechioidea</taxon>
        <taxon>Gelechiidae</taxon>
        <taxon>Apatetrinae</taxon>
        <taxon>Pectinophora</taxon>
    </lineage>
</organism>
<dbReference type="InterPro" id="IPR000863">
    <property type="entry name" value="Sulfotransferase_dom"/>
</dbReference>
<gene>
    <name evidence="4" type="ORF">g.15436</name>
</gene>
<reference evidence="4" key="1">
    <citation type="submission" date="2015-09" db="EMBL/GenBank/DDBJ databases">
        <title>De novo assembly of Pectinophora gossypiella (Pink Bollworm) gut transcriptome.</title>
        <authorList>
            <person name="Tassone E.E."/>
        </authorList>
    </citation>
    <scope>NUCLEOTIDE SEQUENCE</scope>
</reference>
<evidence type="ECO:0000259" key="3">
    <source>
        <dbReference type="Pfam" id="PF00685"/>
    </source>
</evidence>
<name>A0A1E1WBJ5_PECGO</name>
<dbReference type="AlphaFoldDB" id="A0A1E1WBJ5"/>
<keyword evidence="2" id="KW-0808">Transferase</keyword>
<dbReference type="PANTHER" id="PTHR11783">
    <property type="entry name" value="SULFOTRANSFERASE SULT"/>
    <property type="match status" value="1"/>
</dbReference>
<sequence length="235" mass="27756">MERKHGAYTMIPFTEEEHAKYKKVYSDERQFVRIGPSGYVLPTGWLAHSEDVRTMPLRPDDVFVASYPRSGTTWTQELVWLIANDMNFEKAKSIPLTDRYPFLEEFIFLPSLRWLIGNDLEKLKNIEETMRPAPEVLASTPSPRFIKSHLPMSLLPEGTLDTARVVYVARDPRDVAVSCYHFYKSLKKYAMRATFKEFHELFINDLETWAPFFEHVKEAWHQRNHPNMLFLFYEE</sequence>